<evidence type="ECO:0000259" key="2">
    <source>
        <dbReference type="Pfam" id="PF01266"/>
    </source>
</evidence>
<dbReference type="InterPro" id="IPR036188">
    <property type="entry name" value="FAD/NAD-bd_sf"/>
</dbReference>
<organism evidence="3">
    <name type="scientific">marine metagenome</name>
    <dbReference type="NCBI Taxonomy" id="408172"/>
    <lineage>
        <taxon>unclassified sequences</taxon>
        <taxon>metagenomes</taxon>
        <taxon>ecological metagenomes</taxon>
    </lineage>
</organism>
<dbReference type="PANTHER" id="PTHR13847">
    <property type="entry name" value="SARCOSINE DEHYDROGENASE-RELATED"/>
    <property type="match status" value="1"/>
</dbReference>
<dbReference type="Gene3D" id="3.30.9.10">
    <property type="entry name" value="D-Amino Acid Oxidase, subunit A, domain 2"/>
    <property type="match status" value="1"/>
</dbReference>
<dbReference type="InterPro" id="IPR006076">
    <property type="entry name" value="FAD-dep_OxRdtase"/>
</dbReference>
<protein>
    <recommendedName>
        <fullName evidence="2">FAD dependent oxidoreductase domain-containing protein</fullName>
    </recommendedName>
</protein>
<dbReference type="AlphaFoldDB" id="A0A381S4G2"/>
<dbReference type="Pfam" id="PF01266">
    <property type="entry name" value="DAO"/>
    <property type="match status" value="1"/>
</dbReference>
<gene>
    <name evidence="3" type="ORF">METZ01_LOCUS51826</name>
</gene>
<dbReference type="EMBL" id="UINC01002655">
    <property type="protein sequence ID" value="SUZ98972.1"/>
    <property type="molecule type" value="Genomic_DNA"/>
</dbReference>
<dbReference type="PANTHER" id="PTHR13847:SF287">
    <property type="entry name" value="FAD-DEPENDENT OXIDOREDUCTASE DOMAIN-CONTAINING PROTEIN 1"/>
    <property type="match status" value="1"/>
</dbReference>
<evidence type="ECO:0000256" key="1">
    <source>
        <dbReference type="ARBA" id="ARBA00023002"/>
    </source>
</evidence>
<sequence length="391" mass="41985">MAKTTDVIVVGGGVNGTCIAYHLAQRGASVTLVEKDNIAAGPTGLSCGIIRQHYSHPITASIALAALRFFENFEDLVGGDCDFRQTGYIFAAGPDTIDTLKANVALQQSLGINTSVISVEELRELVPGAAIDGIVGAAYEPESGYADPYSTSVAFANRAEELGAEVLIGTEVRSVIVEGGKARGVVTNQGRLEAASVVLATGPWSSRLAKLFGIDLPIVPCRVQVCLFERAPDLNHDKIFIDSPLGVYTRPEGEDLMLVGSVATDEAKAGIKHPDDFQRVADFDAVSRYSEQLIERFPEMDKGSFLNGYASLYDVTPDWQPILDELPGIENLYCCAGSSGHGFKLAPIVGKMMADLITRGKSDNDDINFFAFDRFERQELVEGGYAHKLLG</sequence>
<name>A0A381S4G2_9ZZZZ</name>
<dbReference type="GO" id="GO:0016491">
    <property type="term" value="F:oxidoreductase activity"/>
    <property type="evidence" value="ECO:0007669"/>
    <property type="project" value="UniProtKB-KW"/>
</dbReference>
<keyword evidence="1" id="KW-0560">Oxidoreductase</keyword>
<evidence type="ECO:0000313" key="3">
    <source>
        <dbReference type="EMBL" id="SUZ98972.1"/>
    </source>
</evidence>
<accession>A0A381S4G2</accession>
<reference evidence="3" key="1">
    <citation type="submission" date="2018-05" db="EMBL/GenBank/DDBJ databases">
        <authorList>
            <person name="Lanie J.A."/>
            <person name="Ng W.-L."/>
            <person name="Kazmierczak K.M."/>
            <person name="Andrzejewski T.M."/>
            <person name="Davidsen T.M."/>
            <person name="Wayne K.J."/>
            <person name="Tettelin H."/>
            <person name="Glass J.I."/>
            <person name="Rusch D."/>
            <person name="Podicherti R."/>
            <person name="Tsui H.-C.T."/>
            <person name="Winkler M.E."/>
        </authorList>
    </citation>
    <scope>NUCLEOTIDE SEQUENCE</scope>
</reference>
<feature type="domain" description="FAD dependent oxidoreductase" evidence="2">
    <location>
        <begin position="6"/>
        <end position="356"/>
    </location>
</feature>
<dbReference type="SUPFAM" id="SSF51905">
    <property type="entry name" value="FAD/NAD(P)-binding domain"/>
    <property type="match status" value="1"/>
</dbReference>
<dbReference type="Gene3D" id="3.50.50.60">
    <property type="entry name" value="FAD/NAD(P)-binding domain"/>
    <property type="match status" value="1"/>
</dbReference>
<proteinExistence type="predicted"/>
<dbReference type="GO" id="GO:0005737">
    <property type="term" value="C:cytoplasm"/>
    <property type="evidence" value="ECO:0007669"/>
    <property type="project" value="TreeGrafter"/>
</dbReference>